<proteinExistence type="predicted"/>
<sequence>MDNYWDKNKLSTYFLTMANIEAQRLYSKATEACFIHLRSGFTQMAFLDDIKRFIDTQLSTIRSVSSEKECQECLKNIQDVHKNLSIQDQMLRSGYAALHASVQFVKNGDVWGYIVNGVGVVLGGMQMVAGFGVAAASFATGNIIGVGFGAMLVLHGANSTQEGFKNIINHTDDAQGFLKKGYVAGAQFLGFDKKTGEIAYTSMDLLLSAYGMGRLVLKPDTFHLYYYLSSDYVRGIKDMTRLDLGIEIYNDYGALQNLYDETKN</sequence>
<dbReference type="RefSeq" id="WP_096012626.1">
    <property type="nucleotide sequence ID" value="NZ_CP193910.1"/>
</dbReference>
<organism evidence="1 2">
    <name type="scientific">Pantoea allii</name>
    <dbReference type="NCBI Taxonomy" id="574096"/>
    <lineage>
        <taxon>Bacteria</taxon>
        <taxon>Pseudomonadati</taxon>
        <taxon>Pseudomonadota</taxon>
        <taxon>Gammaproteobacteria</taxon>
        <taxon>Enterobacterales</taxon>
        <taxon>Erwiniaceae</taxon>
        <taxon>Pantoea</taxon>
    </lineage>
</organism>
<protein>
    <submittedName>
        <fullName evidence="1">Uncharacterized protein DUF4225</fullName>
    </submittedName>
</protein>
<accession>A0A2V2BMN2</accession>
<gene>
    <name evidence="1" type="ORF">C7431_101421</name>
</gene>
<evidence type="ECO:0000313" key="2">
    <source>
        <dbReference type="Proteomes" id="UP000245981"/>
    </source>
</evidence>
<name>A0A2V2BMN2_9GAMM</name>
<dbReference type="OrthoDB" id="6534834at2"/>
<dbReference type="AlphaFoldDB" id="A0A2V2BMN2"/>
<dbReference type="STRING" id="574096.HA38_22675"/>
<reference evidence="1 2" key="1">
    <citation type="submission" date="2018-05" db="EMBL/GenBank/DDBJ databases">
        <title>Genomic Encyclopedia of Type Strains, Phase IV (KMG-V): Genome sequencing to study the core and pangenomes of soil and plant-associated prokaryotes.</title>
        <authorList>
            <person name="Whitman W."/>
        </authorList>
    </citation>
    <scope>NUCLEOTIDE SEQUENCE [LARGE SCALE GENOMIC DNA]</scope>
    <source>
        <strain evidence="1 2">PNA 200-10</strain>
    </source>
</reference>
<dbReference type="InterPro" id="IPR025320">
    <property type="entry name" value="DUF4225"/>
</dbReference>
<dbReference type="EMBL" id="QGHF01000001">
    <property type="protein sequence ID" value="PWL00609.1"/>
    <property type="molecule type" value="Genomic_DNA"/>
</dbReference>
<evidence type="ECO:0000313" key="1">
    <source>
        <dbReference type="EMBL" id="PWL00609.1"/>
    </source>
</evidence>
<comment type="caution">
    <text evidence="1">The sequence shown here is derived from an EMBL/GenBank/DDBJ whole genome shotgun (WGS) entry which is preliminary data.</text>
</comment>
<dbReference type="Proteomes" id="UP000245981">
    <property type="component" value="Unassembled WGS sequence"/>
</dbReference>
<dbReference type="Pfam" id="PF13988">
    <property type="entry name" value="DUF4225"/>
    <property type="match status" value="1"/>
</dbReference>